<feature type="region of interest" description="Disordered" evidence="1">
    <location>
        <begin position="465"/>
        <end position="492"/>
    </location>
</feature>
<name>A0AA88RYD9_9ASTE</name>
<sequence>MAALLGDDGRGYELARKLESHGVWRPWLGDSLYSTFVQSLSSPSSWDAFMRADDSRSRTQIQLQLRARALLFDKACVSLFLRSDSAPSSVTISNLNPNYLQLHGDDVYFTLENSSRDGIVATNTSSLKAQSKAGFGVGSRFGESEVDNKPHRLRHEEMPDTWYSQFFEKYRASKPYALSFGDRETEKRTPELMSAYLRVLEKHKRRRVAFNEDQHIGFGTSMFENGSNVRSNSLLDDNNAVDEAPFFPETMFMVNCVPDSALPRANCVEDNLKVEFNGVLDNLPQIMTRSPIMIERLGIRPEYLSMNQGGNQSRGKCGAEGNRKSLGQEQALQMSRKVIARLLTSVGFETSSEVPMEVLSQLLSCHICKLGRILKVLADSYKKQCSAMELLKMFLQTAGYSNLGVLAQLVKENTRNFVQYNQQPVQGIQSQLQSQHQAAIRQPQQIARQMHPQMQQMFNPQSLAFQQQQQQWDRMPRRQQSAPRPVVSSSKERPLVEVKVENQSDFPTESNVFSTINSSHSQLQYRQQQIAAMSSLHAQSGNQFRPLASLQIPHVQSPNAGMARAPPVKVEGFQELMGGDSSLKHDPEENKLTSPK</sequence>
<evidence type="ECO:0000256" key="1">
    <source>
        <dbReference type="SAM" id="MobiDB-lite"/>
    </source>
</evidence>
<keyword evidence="3" id="KW-1185">Reference proteome</keyword>
<dbReference type="Gene3D" id="1.10.20.10">
    <property type="entry name" value="Histone, subunit A"/>
    <property type="match status" value="1"/>
</dbReference>
<accession>A0AA88RYD9</accession>
<dbReference type="InterPro" id="IPR009072">
    <property type="entry name" value="Histone-fold"/>
</dbReference>
<evidence type="ECO:0008006" key="4">
    <source>
        <dbReference type="Google" id="ProtNLM"/>
    </source>
</evidence>
<protein>
    <recommendedName>
        <fullName evidence="4">Bromodomain associated domain-containing protein</fullName>
    </recommendedName>
</protein>
<comment type="caution">
    <text evidence="2">The sequence shown here is derived from an EMBL/GenBank/DDBJ whole genome shotgun (WGS) entry which is preliminary data.</text>
</comment>
<feature type="compositionally biased region" description="Basic and acidic residues" evidence="1">
    <location>
        <begin position="582"/>
        <end position="596"/>
    </location>
</feature>
<gene>
    <name evidence="2" type="ORF">RJ640_003916</name>
</gene>
<dbReference type="GO" id="GO:0046982">
    <property type="term" value="F:protein heterodimerization activity"/>
    <property type="evidence" value="ECO:0007669"/>
    <property type="project" value="InterPro"/>
</dbReference>
<feature type="region of interest" description="Disordered" evidence="1">
    <location>
        <begin position="573"/>
        <end position="596"/>
    </location>
</feature>
<organism evidence="2 3">
    <name type="scientific">Escallonia rubra</name>
    <dbReference type="NCBI Taxonomy" id="112253"/>
    <lineage>
        <taxon>Eukaryota</taxon>
        <taxon>Viridiplantae</taxon>
        <taxon>Streptophyta</taxon>
        <taxon>Embryophyta</taxon>
        <taxon>Tracheophyta</taxon>
        <taxon>Spermatophyta</taxon>
        <taxon>Magnoliopsida</taxon>
        <taxon>eudicotyledons</taxon>
        <taxon>Gunneridae</taxon>
        <taxon>Pentapetalae</taxon>
        <taxon>asterids</taxon>
        <taxon>campanulids</taxon>
        <taxon>Escalloniales</taxon>
        <taxon>Escalloniaceae</taxon>
        <taxon>Escallonia</taxon>
    </lineage>
</organism>
<reference evidence="2" key="1">
    <citation type="submission" date="2022-12" db="EMBL/GenBank/DDBJ databases">
        <title>Draft genome assemblies for two species of Escallonia (Escalloniales).</title>
        <authorList>
            <person name="Chanderbali A."/>
            <person name="Dervinis C."/>
            <person name="Anghel I."/>
            <person name="Soltis D."/>
            <person name="Soltis P."/>
            <person name="Zapata F."/>
        </authorList>
    </citation>
    <scope>NUCLEOTIDE SEQUENCE</scope>
    <source>
        <strain evidence="2">UCBG92.1500</strain>
        <tissue evidence="2">Leaf</tissue>
    </source>
</reference>
<dbReference type="PANTHER" id="PTHR37604:SF1">
    <property type="entry name" value="TRANSCRIPTION INITIATION FACTOR TFIID SUBUNIT"/>
    <property type="match status" value="1"/>
</dbReference>
<dbReference type="PANTHER" id="PTHR37604">
    <property type="entry name" value="TRANSCRIPTION INITIATION FACTOR TFIID SUBUNIT"/>
    <property type="match status" value="1"/>
</dbReference>
<dbReference type="EMBL" id="JAVXUO010000882">
    <property type="protein sequence ID" value="KAK2988361.1"/>
    <property type="molecule type" value="Genomic_DNA"/>
</dbReference>
<evidence type="ECO:0000313" key="3">
    <source>
        <dbReference type="Proteomes" id="UP001187471"/>
    </source>
</evidence>
<dbReference type="Proteomes" id="UP001187471">
    <property type="component" value="Unassembled WGS sequence"/>
</dbReference>
<dbReference type="AlphaFoldDB" id="A0AA88RYD9"/>
<evidence type="ECO:0000313" key="2">
    <source>
        <dbReference type="EMBL" id="KAK2988361.1"/>
    </source>
</evidence>
<proteinExistence type="predicted"/>